<dbReference type="InParanoid" id="F4RZ48"/>
<reference evidence="6" key="1">
    <citation type="journal article" date="2011" name="Proc. Natl. Acad. Sci. U.S.A.">
        <title>Obligate biotrophy features unraveled by the genomic analysis of rust fungi.</title>
        <authorList>
            <person name="Duplessis S."/>
            <person name="Cuomo C.A."/>
            <person name="Lin Y.-C."/>
            <person name="Aerts A."/>
            <person name="Tisserant E."/>
            <person name="Veneault-Fourrey C."/>
            <person name="Joly D.L."/>
            <person name="Hacquard S."/>
            <person name="Amselem J."/>
            <person name="Cantarel B.L."/>
            <person name="Chiu R."/>
            <person name="Coutinho P.M."/>
            <person name="Feau N."/>
            <person name="Field M."/>
            <person name="Frey P."/>
            <person name="Gelhaye E."/>
            <person name="Goldberg J."/>
            <person name="Grabherr M.G."/>
            <person name="Kodira C.D."/>
            <person name="Kohler A."/>
            <person name="Kuees U."/>
            <person name="Lindquist E.A."/>
            <person name="Lucas S.M."/>
            <person name="Mago R."/>
            <person name="Mauceli E."/>
            <person name="Morin E."/>
            <person name="Murat C."/>
            <person name="Pangilinan J.L."/>
            <person name="Park R."/>
            <person name="Pearson M."/>
            <person name="Quesneville H."/>
            <person name="Rouhier N."/>
            <person name="Sakthikumar S."/>
            <person name="Salamov A.A."/>
            <person name="Schmutz J."/>
            <person name="Selles B."/>
            <person name="Shapiro H."/>
            <person name="Tanguay P."/>
            <person name="Tuskan G.A."/>
            <person name="Henrissat B."/>
            <person name="Van de Peer Y."/>
            <person name="Rouze P."/>
            <person name="Ellis J.G."/>
            <person name="Dodds P.N."/>
            <person name="Schein J.E."/>
            <person name="Zhong S."/>
            <person name="Hamelin R.C."/>
            <person name="Grigoriev I.V."/>
            <person name="Szabo L.J."/>
            <person name="Martin F."/>
        </authorList>
    </citation>
    <scope>NUCLEOTIDE SEQUENCE [LARGE SCALE GENOMIC DNA]</scope>
    <source>
        <strain evidence="6">98AG31 / pathotype 3-4-7</strain>
    </source>
</reference>
<dbReference type="OrthoDB" id="2923034at2759"/>
<dbReference type="Pfam" id="PF02816">
    <property type="entry name" value="Alpha_kinase"/>
    <property type="match status" value="1"/>
</dbReference>
<dbReference type="Gene3D" id="3.20.200.10">
    <property type="entry name" value="MHCK/EF2 kinase"/>
    <property type="match status" value="1"/>
</dbReference>
<accession>F4RZ48</accession>
<evidence type="ECO:0000256" key="1">
    <source>
        <dbReference type="ARBA" id="ARBA00022527"/>
    </source>
</evidence>
<keyword evidence="6" id="KW-1185">Reference proteome</keyword>
<evidence type="ECO:0000259" key="4">
    <source>
        <dbReference type="PROSITE" id="PS51158"/>
    </source>
</evidence>
<dbReference type="RefSeq" id="XP_007414365.1">
    <property type="nucleotide sequence ID" value="XM_007414303.1"/>
</dbReference>
<organism evidence="6">
    <name type="scientific">Melampsora larici-populina (strain 98AG31 / pathotype 3-4-7)</name>
    <name type="common">Poplar leaf rust fungus</name>
    <dbReference type="NCBI Taxonomy" id="747676"/>
    <lineage>
        <taxon>Eukaryota</taxon>
        <taxon>Fungi</taxon>
        <taxon>Dikarya</taxon>
        <taxon>Basidiomycota</taxon>
        <taxon>Pucciniomycotina</taxon>
        <taxon>Pucciniomycetes</taxon>
        <taxon>Pucciniales</taxon>
        <taxon>Melampsoraceae</taxon>
        <taxon>Melampsora</taxon>
    </lineage>
</organism>
<dbReference type="AlphaFoldDB" id="F4RZ48"/>
<evidence type="ECO:0000256" key="3">
    <source>
        <dbReference type="ARBA" id="ARBA00022777"/>
    </source>
</evidence>
<evidence type="ECO:0000256" key="2">
    <source>
        <dbReference type="ARBA" id="ARBA00022679"/>
    </source>
</evidence>
<dbReference type="InterPro" id="IPR004166">
    <property type="entry name" value="a-kinase_dom"/>
</dbReference>
<dbReference type="GO" id="GO:0005524">
    <property type="term" value="F:ATP binding"/>
    <property type="evidence" value="ECO:0007669"/>
    <property type="project" value="InterPro"/>
</dbReference>
<keyword evidence="1" id="KW-0723">Serine/threonine-protein kinase</keyword>
<proteinExistence type="predicted"/>
<dbReference type="EMBL" id="GL883131">
    <property type="protein sequence ID" value="EGG02380.1"/>
    <property type="molecule type" value="Genomic_DNA"/>
</dbReference>
<gene>
    <name evidence="5" type="ORF">MELLADRAFT_53425</name>
</gene>
<evidence type="ECO:0000313" key="5">
    <source>
        <dbReference type="EMBL" id="EGG02380.1"/>
    </source>
</evidence>
<dbReference type="PROSITE" id="PS51158">
    <property type="entry name" value="ALPHA_KINASE"/>
    <property type="match status" value="1"/>
</dbReference>
<dbReference type="GO" id="GO:0004674">
    <property type="term" value="F:protein serine/threonine kinase activity"/>
    <property type="evidence" value="ECO:0007669"/>
    <property type="project" value="UniProtKB-KW"/>
</dbReference>
<sequence>MHYLMDTFMHWTYQHRKGHCFVTEFRGFGSVLTNPQIMDVNPANGQASAVALMVTQHRCKLGCQLLALPPLIKIPVQIPSNDQIYCHALESTINPGEISTAGPADLHTFLATLARPAPPKAPTPDYSFF</sequence>
<dbReference type="Proteomes" id="UP000001072">
    <property type="component" value="Unassembled WGS sequence"/>
</dbReference>
<protein>
    <recommendedName>
        <fullName evidence="4">Alpha-type protein kinase domain-containing protein</fullName>
    </recommendedName>
</protein>
<dbReference type="SUPFAM" id="SSF56112">
    <property type="entry name" value="Protein kinase-like (PK-like)"/>
    <property type="match status" value="1"/>
</dbReference>
<dbReference type="HOGENOM" id="CLU_1949304_0_0_1"/>
<dbReference type="InterPro" id="IPR011009">
    <property type="entry name" value="Kinase-like_dom_sf"/>
</dbReference>
<dbReference type="VEuPathDB" id="FungiDB:MELLADRAFT_53425"/>
<keyword evidence="2" id="KW-0808">Transferase</keyword>
<dbReference type="KEGG" id="mlr:MELLADRAFT_53425"/>
<feature type="domain" description="Alpha-type protein kinase" evidence="4">
    <location>
        <begin position="1"/>
        <end position="71"/>
    </location>
</feature>
<evidence type="ECO:0000313" key="6">
    <source>
        <dbReference type="Proteomes" id="UP000001072"/>
    </source>
</evidence>
<keyword evidence="3" id="KW-0418">Kinase</keyword>
<dbReference type="GeneID" id="18928864"/>
<name>F4RZ48_MELLP</name>